<sequence>MKRRRHLSAEEEALWRKVTKEVTTYRPQKASEKPLVSSPQRSISKPSRGHNPPVPQVTRSPGQQSPLPSPIGAGDPRLDRLASRGRISIDAVLDLHGHNQVTARIVLHNFIREGHARGARCVLVITGKGGPVSGGLLKPRDGNEFAGAGRGILRGRFQDWLSEDPVRRLISRSSTAHQRHGGSGAFYVFLKR</sequence>
<dbReference type="PANTHER" id="PTHR35562:SF2">
    <property type="entry name" value="DNA ENDONUCLEASE SMRA-RELATED"/>
    <property type="match status" value="1"/>
</dbReference>
<dbReference type="Gene3D" id="3.30.1370.110">
    <property type="match status" value="1"/>
</dbReference>
<name>A0ABV3Z1W6_9PROT</name>
<comment type="caution">
    <text evidence="3">The sequence shown here is derived from an EMBL/GenBank/DDBJ whole genome shotgun (WGS) entry which is preliminary data.</text>
</comment>
<accession>A0ABV3Z1W6</accession>
<dbReference type="Proteomes" id="UP001560685">
    <property type="component" value="Unassembled WGS sequence"/>
</dbReference>
<dbReference type="InterPro" id="IPR002625">
    <property type="entry name" value="Smr_dom"/>
</dbReference>
<dbReference type="Pfam" id="PF01713">
    <property type="entry name" value="Smr"/>
    <property type="match status" value="1"/>
</dbReference>
<evidence type="ECO:0000313" key="4">
    <source>
        <dbReference type="Proteomes" id="UP001560685"/>
    </source>
</evidence>
<reference evidence="3 4" key="1">
    <citation type="submission" date="2024-05" db="EMBL/GenBank/DDBJ databases">
        <title>Three bacterial strains, DH-69, EH-24, and ECK-19 isolated from coastal sediments.</title>
        <authorList>
            <person name="Ye Y.-Q."/>
            <person name="Du Z.-J."/>
        </authorList>
    </citation>
    <scope>NUCLEOTIDE SEQUENCE [LARGE SCALE GENOMIC DNA]</scope>
    <source>
        <strain evidence="3 4">ECK-19</strain>
    </source>
</reference>
<feature type="region of interest" description="Disordered" evidence="1">
    <location>
        <begin position="25"/>
        <end position="78"/>
    </location>
</feature>
<keyword evidence="4" id="KW-1185">Reference proteome</keyword>
<evidence type="ECO:0000256" key="1">
    <source>
        <dbReference type="SAM" id="MobiDB-lite"/>
    </source>
</evidence>
<dbReference type="PROSITE" id="PS50828">
    <property type="entry name" value="SMR"/>
    <property type="match status" value="1"/>
</dbReference>
<organism evidence="3 4">
    <name type="scientific">Hyphococcus lacteus</name>
    <dbReference type="NCBI Taxonomy" id="3143536"/>
    <lineage>
        <taxon>Bacteria</taxon>
        <taxon>Pseudomonadati</taxon>
        <taxon>Pseudomonadota</taxon>
        <taxon>Alphaproteobacteria</taxon>
        <taxon>Parvularculales</taxon>
        <taxon>Parvularculaceae</taxon>
        <taxon>Hyphococcus</taxon>
    </lineage>
</organism>
<gene>
    <name evidence="3" type="ORF">ABFZ84_04335</name>
</gene>
<dbReference type="SUPFAM" id="SSF160443">
    <property type="entry name" value="SMR domain-like"/>
    <property type="match status" value="1"/>
</dbReference>
<proteinExistence type="predicted"/>
<evidence type="ECO:0000313" key="3">
    <source>
        <dbReference type="EMBL" id="MEX6632769.1"/>
    </source>
</evidence>
<dbReference type="PANTHER" id="PTHR35562">
    <property type="entry name" value="DNA ENDONUCLEASE SMRA-RELATED"/>
    <property type="match status" value="1"/>
</dbReference>
<dbReference type="RefSeq" id="WP_369312698.1">
    <property type="nucleotide sequence ID" value="NZ_JBEHZE010000001.1"/>
</dbReference>
<feature type="compositionally biased region" description="Polar residues" evidence="1">
    <location>
        <begin position="57"/>
        <end position="66"/>
    </location>
</feature>
<evidence type="ECO:0000259" key="2">
    <source>
        <dbReference type="PROSITE" id="PS50828"/>
    </source>
</evidence>
<feature type="domain" description="Smr" evidence="2">
    <location>
        <begin position="93"/>
        <end position="191"/>
    </location>
</feature>
<protein>
    <submittedName>
        <fullName evidence="3">Smr/MutS family protein</fullName>
    </submittedName>
</protein>
<dbReference type="InterPro" id="IPR036063">
    <property type="entry name" value="Smr_dom_sf"/>
</dbReference>
<dbReference type="EMBL" id="JBEHZE010000001">
    <property type="protein sequence ID" value="MEX6632769.1"/>
    <property type="molecule type" value="Genomic_DNA"/>
</dbReference>